<keyword evidence="3" id="KW-1185">Reference proteome</keyword>
<name>A0A160T174_9CHLR</name>
<dbReference type="InterPro" id="IPR036665">
    <property type="entry name" value="PTS_IIA_glucitol/sorbitol_sf"/>
</dbReference>
<gene>
    <name evidence="2" type="primary">srlB</name>
    <name evidence="2" type="ORF">CFX0092_A1873</name>
</gene>
<dbReference type="AlphaFoldDB" id="A0A160T174"/>
<evidence type="ECO:0000256" key="1">
    <source>
        <dbReference type="PROSITE-ProRule" id="PRU00420"/>
    </source>
</evidence>
<evidence type="ECO:0000313" key="3">
    <source>
        <dbReference type="Proteomes" id="UP000215027"/>
    </source>
</evidence>
<feature type="modified residue" description="Phosphohistidine; by HPr" evidence="1">
    <location>
        <position position="45"/>
    </location>
</feature>
<dbReference type="SUPFAM" id="SSF141530">
    <property type="entry name" value="PTSIIA/GutA-like"/>
    <property type="match status" value="1"/>
</dbReference>
<proteinExistence type="predicted"/>
<dbReference type="EMBL" id="LN890655">
    <property type="protein sequence ID" value="CUS03751.2"/>
    <property type="molecule type" value="Genomic_DNA"/>
</dbReference>
<evidence type="ECO:0000313" key="2">
    <source>
        <dbReference type="EMBL" id="CUS03751.2"/>
    </source>
</evidence>
<dbReference type="Proteomes" id="UP000215027">
    <property type="component" value="Chromosome I"/>
</dbReference>
<protein>
    <submittedName>
        <fullName evidence="2">PTS system glucitol/sorbitol-specific IIA component</fullName>
    </submittedName>
</protein>
<dbReference type="PANTHER" id="PTHR40398:SF1">
    <property type="entry name" value="PTS SYSTEM GLUCITOL_SORBITOL-SPECIFIC EIIA COMPONENT"/>
    <property type="match status" value="1"/>
</dbReference>
<organism evidence="2 3">
    <name type="scientific">Candidatus Promineifilum breve</name>
    <dbReference type="NCBI Taxonomy" id="1806508"/>
    <lineage>
        <taxon>Bacteria</taxon>
        <taxon>Bacillati</taxon>
        <taxon>Chloroflexota</taxon>
        <taxon>Ardenticatenia</taxon>
        <taxon>Candidatus Promineifilales</taxon>
        <taxon>Candidatus Promineifilaceae</taxon>
        <taxon>Candidatus Promineifilum</taxon>
    </lineage>
</organism>
<dbReference type="InterPro" id="IPR004716">
    <property type="entry name" value="PTS_IIA_glucitol/sorbitol-sp"/>
</dbReference>
<dbReference type="GO" id="GO:0005737">
    <property type="term" value="C:cytoplasm"/>
    <property type="evidence" value="ECO:0007669"/>
    <property type="project" value="InterPro"/>
</dbReference>
<accession>A0A160T174</accession>
<dbReference type="Pfam" id="PF03829">
    <property type="entry name" value="PTSIIA_gutA"/>
    <property type="match status" value="1"/>
</dbReference>
<dbReference type="PANTHER" id="PTHR40398">
    <property type="entry name" value="PTS SYSTEM GLUCITOL/SORBITOL-SPECIFIC EIIA COMPONENT"/>
    <property type="match status" value="1"/>
</dbReference>
<dbReference type="GO" id="GO:0008982">
    <property type="term" value="F:protein-N(PI)-phosphohistidine-sugar phosphotransferase activity"/>
    <property type="evidence" value="ECO:0007669"/>
    <property type="project" value="InterPro"/>
</dbReference>
<dbReference type="GO" id="GO:0009401">
    <property type="term" value="P:phosphoenolpyruvate-dependent sugar phosphotransferase system"/>
    <property type="evidence" value="ECO:0007669"/>
    <property type="project" value="InterPro"/>
</dbReference>
<dbReference type="Gene3D" id="2.40.33.40">
    <property type="entry name" value="Phosphotransferase system, glucitol/sorbitol-specific IIA component"/>
    <property type="match status" value="1"/>
</dbReference>
<sequence length="122" mass="12917">MIDVNKYEGQITAIGPYVVEFLEANILVLFGLSAPEELAEFAVLHDGTTLHAPLATGDTLYVGSSSFQILAVGEVANANLANLGHLVVKFNGENEPEQPGDVCAEALPLPEIAVGMRIRIEG</sequence>
<reference evidence="2" key="1">
    <citation type="submission" date="2016-01" db="EMBL/GenBank/DDBJ databases">
        <authorList>
            <person name="Mcilroy J.S."/>
            <person name="Karst M S."/>
            <person name="Albertsen M."/>
        </authorList>
    </citation>
    <scope>NUCLEOTIDE SEQUENCE</scope>
    <source>
        <strain evidence="2">Cfx-K</strain>
    </source>
</reference>
<dbReference type="PROSITE" id="PS51097">
    <property type="entry name" value="PTS_EIIA_TYPE_5"/>
    <property type="match status" value="1"/>
</dbReference>
<dbReference type="KEGG" id="pbf:CFX0092_A1873"/>